<dbReference type="PANTHER" id="PTHR20854:SF4">
    <property type="entry name" value="INOSITOL-1-MONOPHOSPHATASE-RELATED"/>
    <property type="match status" value="1"/>
</dbReference>
<feature type="compositionally biased region" description="Low complexity" evidence="10">
    <location>
        <begin position="163"/>
        <end position="172"/>
    </location>
</feature>
<reference evidence="11 12" key="1">
    <citation type="submission" date="2015-08" db="EMBL/GenBank/DDBJ databases">
        <title>Ancestral chromatin configuration constrains chromatin evolution on differentiating sex chromosomes in Drosophila.</title>
        <authorList>
            <person name="Zhou Q."/>
            <person name="Bachtrog D."/>
        </authorList>
    </citation>
    <scope>NUCLEOTIDE SEQUENCE [LARGE SCALE GENOMIC DNA]</scope>
    <source>
        <tissue evidence="11">Whole larvae</tissue>
    </source>
</reference>
<comment type="pathway">
    <text evidence="3">Polyol metabolism; myo-inositol biosynthesis; myo-inositol from D-glucose 6-phosphate: step 2/2.</text>
</comment>
<keyword evidence="12" id="KW-1185">Reference proteome</keyword>
<evidence type="ECO:0000256" key="8">
    <source>
        <dbReference type="ARBA" id="ARBA00022842"/>
    </source>
</evidence>
<feature type="binding site" evidence="9">
    <location>
        <position position="318"/>
    </location>
    <ligand>
        <name>Mg(2+)</name>
        <dbReference type="ChEBI" id="CHEBI:18420"/>
        <label>1</label>
        <note>catalytic</note>
    </ligand>
</feature>
<dbReference type="InterPro" id="IPR000760">
    <property type="entry name" value="Inositol_monophosphatase-like"/>
</dbReference>
<dbReference type="FunFam" id="3.40.190.80:FF:000002">
    <property type="entry name" value="Inositol-1-monophosphatase"/>
    <property type="match status" value="1"/>
</dbReference>
<dbReference type="OMA" id="FYFFGLH"/>
<feature type="compositionally biased region" description="Pro residues" evidence="10">
    <location>
        <begin position="145"/>
        <end position="162"/>
    </location>
</feature>
<dbReference type="CDD" id="cd01639">
    <property type="entry name" value="IMPase"/>
    <property type="match status" value="1"/>
</dbReference>
<comment type="similarity">
    <text evidence="4">Belongs to the inositol monophosphatase superfamily.</text>
</comment>
<dbReference type="OrthoDB" id="10254945at2759"/>
<evidence type="ECO:0000256" key="9">
    <source>
        <dbReference type="PIRSR" id="PIRSR600760-2"/>
    </source>
</evidence>
<dbReference type="PANTHER" id="PTHR20854">
    <property type="entry name" value="INOSITOL MONOPHOSPHATASE"/>
    <property type="match status" value="1"/>
</dbReference>
<evidence type="ECO:0000256" key="2">
    <source>
        <dbReference type="ARBA" id="ARBA00001946"/>
    </source>
</evidence>
<comment type="catalytic activity">
    <reaction evidence="1">
        <text>a myo-inositol phosphate + H2O = myo-inositol + phosphate</text>
        <dbReference type="Rhea" id="RHEA:24056"/>
        <dbReference type="ChEBI" id="CHEBI:15377"/>
        <dbReference type="ChEBI" id="CHEBI:17268"/>
        <dbReference type="ChEBI" id="CHEBI:43474"/>
        <dbReference type="ChEBI" id="CHEBI:84139"/>
        <dbReference type="EC" id="3.1.3.25"/>
    </reaction>
</comment>
<dbReference type="PRINTS" id="PR00378">
    <property type="entry name" value="LIIMPHPHTASE"/>
</dbReference>
<feature type="compositionally biased region" description="Polar residues" evidence="10">
    <location>
        <begin position="26"/>
        <end position="45"/>
    </location>
</feature>
<evidence type="ECO:0000256" key="3">
    <source>
        <dbReference type="ARBA" id="ARBA00005152"/>
    </source>
</evidence>
<feature type="region of interest" description="Disordered" evidence="10">
    <location>
        <begin position="181"/>
        <end position="200"/>
    </location>
</feature>
<dbReference type="InterPro" id="IPR020583">
    <property type="entry name" value="Inositol_monoP_metal-BS"/>
</dbReference>
<dbReference type="PRINTS" id="PR00377">
    <property type="entry name" value="IMPHPHTASES"/>
</dbReference>
<dbReference type="Gene3D" id="3.30.540.10">
    <property type="entry name" value="Fructose-1,6-Bisphosphatase, subunit A, domain 1"/>
    <property type="match status" value="1"/>
</dbReference>
<dbReference type="GO" id="GO:0007165">
    <property type="term" value="P:signal transduction"/>
    <property type="evidence" value="ECO:0007669"/>
    <property type="project" value="TreeGrafter"/>
</dbReference>
<feature type="binding site" evidence="9">
    <location>
        <position position="321"/>
    </location>
    <ligand>
        <name>Mg(2+)</name>
        <dbReference type="ChEBI" id="CHEBI:18420"/>
        <label>1</label>
        <note>catalytic</note>
    </ligand>
</feature>
<evidence type="ECO:0000256" key="1">
    <source>
        <dbReference type="ARBA" id="ARBA00001033"/>
    </source>
</evidence>
<accession>A0A0M4EHT2</accession>
<name>A0A0M4EHT2_DROBS</name>
<dbReference type="Proteomes" id="UP000494163">
    <property type="component" value="Chromosome 3L"/>
</dbReference>
<dbReference type="SUPFAM" id="SSF56655">
    <property type="entry name" value="Carbohydrate phosphatase"/>
    <property type="match status" value="1"/>
</dbReference>
<dbReference type="AlphaFoldDB" id="A0A0M4EHT2"/>
<dbReference type="Pfam" id="PF00459">
    <property type="entry name" value="Inositol_P"/>
    <property type="match status" value="1"/>
</dbReference>
<dbReference type="PROSITE" id="PS00630">
    <property type="entry name" value="IMP_2"/>
    <property type="match status" value="1"/>
</dbReference>
<dbReference type="EC" id="3.1.3.25" evidence="5"/>
<dbReference type="FunFam" id="3.30.540.10:FF:000004">
    <property type="entry name" value="Inositol-1-monophosphatase"/>
    <property type="match status" value="1"/>
</dbReference>
<feature type="compositionally biased region" description="Basic and acidic residues" evidence="10">
    <location>
        <begin position="539"/>
        <end position="551"/>
    </location>
</feature>
<dbReference type="EMBL" id="CP012525">
    <property type="protein sequence ID" value="ALC44190.1"/>
    <property type="molecule type" value="Genomic_DNA"/>
</dbReference>
<evidence type="ECO:0000313" key="11">
    <source>
        <dbReference type="EMBL" id="ALC44190.1"/>
    </source>
</evidence>
<evidence type="ECO:0000256" key="10">
    <source>
        <dbReference type="SAM" id="MobiDB-lite"/>
    </source>
</evidence>
<evidence type="ECO:0000256" key="7">
    <source>
        <dbReference type="ARBA" id="ARBA00022801"/>
    </source>
</evidence>
<dbReference type="PROSITE" id="PS00629">
    <property type="entry name" value="IMP_1"/>
    <property type="match status" value="1"/>
</dbReference>
<dbReference type="SMR" id="A0A0M4EHT2"/>
<evidence type="ECO:0000313" key="12">
    <source>
        <dbReference type="Proteomes" id="UP000494163"/>
    </source>
</evidence>
<dbReference type="InterPro" id="IPR020550">
    <property type="entry name" value="Inositol_monophosphatase_CS"/>
</dbReference>
<feature type="compositionally biased region" description="Low complexity" evidence="10">
    <location>
        <begin position="529"/>
        <end position="538"/>
    </location>
</feature>
<dbReference type="GO" id="GO:0008934">
    <property type="term" value="F:inositol monophosphate 1-phosphatase activity"/>
    <property type="evidence" value="ECO:0007669"/>
    <property type="project" value="InterPro"/>
</dbReference>
<dbReference type="InterPro" id="IPR020552">
    <property type="entry name" value="Inositol_monoPase_Li-sen"/>
</dbReference>
<evidence type="ECO:0000256" key="6">
    <source>
        <dbReference type="ARBA" id="ARBA00022723"/>
    </source>
</evidence>
<keyword evidence="6 9" id="KW-0479">Metal-binding</keyword>
<dbReference type="GO" id="GO:0046872">
    <property type="term" value="F:metal ion binding"/>
    <property type="evidence" value="ECO:0007669"/>
    <property type="project" value="UniProtKB-KW"/>
</dbReference>
<dbReference type="UniPathway" id="UPA00823">
    <property type="reaction ID" value="UER00788"/>
</dbReference>
<feature type="compositionally biased region" description="Basic and acidic residues" evidence="10">
    <location>
        <begin position="499"/>
        <end position="518"/>
    </location>
</feature>
<protein>
    <recommendedName>
        <fullName evidence="5">inositol-phosphate phosphatase</fullName>
        <ecNumber evidence="5">3.1.3.25</ecNumber>
    </recommendedName>
</protein>
<feature type="binding site" evidence="9">
    <location>
        <position position="296"/>
    </location>
    <ligand>
        <name>Mg(2+)</name>
        <dbReference type="ChEBI" id="CHEBI:18420"/>
        <label>1</label>
        <note>catalytic</note>
    </ligand>
</feature>
<proteinExistence type="inferred from homology"/>
<organism evidence="11 12">
    <name type="scientific">Drosophila busckii</name>
    <name type="common">Fruit fly</name>
    <dbReference type="NCBI Taxonomy" id="30019"/>
    <lineage>
        <taxon>Eukaryota</taxon>
        <taxon>Metazoa</taxon>
        <taxon>Ecdysozoa</taxon>
        <taxon>Arthropoda</taxon>
        <taxon>Hexapoda</taxon>
        <taxon>Insecta</taxon>
        <taxon>Pterygota</taxon>
        <taxon>Neoptera</taxon>
        <taxon>Endopterygota</taxon>
        <taxon>Diptera</taxon>
        <taxon>Brachycera</taxon>
        <taxon>Muscomorpha</taxon>
        <taxon>Ephydroidea</taxon>
        <taxon>Drosophilidae</taxon>
        <taxon>Drosophila</taxon>
    </lineage>
</organism>
<feature type="compositionally biased region" description="Pro residues" evidence="10">
    <location>
        <begin position="79"/>
        <end position="88"/>
    </location>
</feature>
<sequence>MAEQKDGKNAEPAPDSTDTPPGPEEQQATQQNAHASDQRNTPAHSTTRDLLAVDSKSTQRTRDDTPKRSRSTILIAPEVAPPVPPPSQPKNAATEFGLEDHTANSQDPRVSQMRGSSKTAITARKSEPHEHAGAATPKAYVDTPVTPPPTPPATPISTPPTSPTTTAESAPIVVPPIPLMIPAANDNKKNNDKSTNTDVTFDPSKEYAWKTTNTSGLMYTDTDEPAEQLNLAECLAFIVGVVKTAGAFALVANKNQQEYTTKQHKRDLLTRTDNEVEEMIIKAICERYPQHKFIAEERVSRTSSKQVVLTDEPTWIIDPIDGTMNYVHHFPYYCISVALLIDKTTVLGVVYNPPLQECYTARKGHGAALNDQRMCTSGQCELSEAMILQEYTSETNDDRAEVSVENTNRLSKKVHALRSIGSSAMGLAMVASGVVDGFYHFGLHVWDMAAGNLLVTEAGGTVIDPAGGQVDIMSRRVLAAATFPLAMALSAELTQSYPKPRDDEAQASSSRKESKPKQDFTGQTEFSDDSFSVSSENSRLSEFETQKPKPS</sequence>
<gene>
    <name evidence="11" type="ORF">Dbus_chr3Lg1356</name>
</gene>
<feature type="region of interest" description="Disordered" evidence="10">
    <location>
        <begin position="1"/>
        <end position="173"/>
    </location>
</feature>
<keyword evidence="8 9" id="KW-0460">Magnesium</keyword>
<feature type="binding site" evidence="9">
    <location>
        <position position="447"/>
    </location>
    <ligand>
        <name>Mg(2+)</name>
        <dbReference type="ChEBI" id="CHEBI:18420"/>
        <label>1</label>
        <note>catalytic</note>
    </ligand>
</feature>
<feature type="compositionally biased region" description="Polar residues" evidence="10">
    <location>
        <begin position="103"/>
        <end position="120"/>
    </location>
</feature>
<dbReference type="GO" id="GO:0006021">
    <property type="term" value="P:inositol biosynthetic process"/>
    <property type="evidence" value="ECO:0007669"/>
    <property type="project" value="UniProtKB-UniPathway"/>
</dbReference>
<comment type="cofactor">
    <cofactor evidence="2 9">
        <name>Mg(2+)</name>
        <dbReference type="ChEBI" id="CHEBI:18420"/>
    </cofactor>
</comment>
<evidence type="ECO:0000256" key="5">
    <source>
        <dbReference type="ARBA" id="ARBA00013106"/>
    </source>
</evidence>
<dbReference type="GO" id="GO:0046854">
    <property type="term" value="P:phosphatidylinositol phosphate biosynthetic process"/>
    <property type="evidence" value="ECO:0007669"/>
    <property type="project" value="InterPro"/>
</dbReference>
<dbReference type="STRING" id="30019.A0A0M4EHT2"/>
<dbReference type="InterPro" id="IPR033942">
    <property type="entry name" value="IMPase"/>
</dbReference>
<keyword evidence="7" id="KW-0378">Hydrolase</keyword>
<dbReference type="Gene3D" id="3.40.190.80">
    <property type="match status" value="1"/>
</dbReference>
<evidence type="ECO:0000256" key="4">
    <source>
        <dbReference type="ARBA" id="ARBA00009759"/>
    </source>
</evidence>
<feature type="region of interest" description="Disordered" evidence="10">
    <location>
        <begin position="494"/>
        <end position="551"/>
    </location>
</feature>
<feature type="binding site" evidence="9">
    <location>
        <position position="320"/>
    </location>
    <ligand>
        <name>Mg(2+)</name>
        <dbReference type="ChEBI" id="CHEBI:18420"/>
        <label>1</label>
        <note>catalytic</note>
    </ligand>
</feature>